<keyword evidence="5" id="KW-0808">Transferase</keyword>
<dbReference type="Pfam" id="PF21302">
    <property type="entry name" value="Zn_ribbon_RlmA"/>
    <property type="match status" value="1"/>
</dbReference>
<reference evidence="5 6" key="1">
    <citation type="submission" date="2019-11" db="EMBL/GenBank/DDBJ databases">
        <title>FDA dAtabase for Regulatory Grade micrObial Sequences (FDA-ARGOS): Supporting development and validation of Infectious Disease Dx tests.</title>
        <authorList>
            <person name="Turner S."/>
            <person name="Byrd R."/>
            <person name="Tallon L."/>
            <person name="Sadzewicz L."/>
            <person name="Vavikolanu K."/>
            <person name="Mehta A."/>
            <person name="Aluvathingal J."/>
            <person name="Nadendla S."/>
            <person name="Myers T."/>
            <person name="Yan Y."/>
            <person name="Sichtig H."/>
        </authorList>
    </citation>
    <scope>NUCLEOTIDE SEQUENCE [LARGE SCALE GENOMIC DNA]</scope>
    <source>
        <strain evidence="5 6">FDAARGOS_741</strain>
    </source>
</reference>
<dbReference type="GO" id="GO:0046872">
    <property type="term" value="F:metal ion binding"/>
    <property type="evidence" value="ECO:0007669"/>
    <property type="project" value="UniProtKB-KW"/>
</dbReference>
<dbReference type="RefSeq" id="WP_004633628.1">
    <property type="nucleotide sequence ID" value="NZ_CP046314.1"/>
</dbReference>
<keyword evidence="2" id="KW-0949">S-adenosyl-L-methionine</keyword>
<dbReference type="SUPFAM" id="SSF53335">
    <property type="entry name" value="S-adenosyl-L-methionine-dependent methyltransferases"/>
    <property type="match status" value="1"/>
</dbReference>
<feature type="binding site" evidence="2">
    <location>
        <position position="189"/>
    </location>
    <ligand>
        <name>S-adenosyl-L-methionine</name>
        <dbReference type="ChEBI" id="CHEBI:59789"/>
    </ligand>
</feature>
<keyword evidence="1" id="KW-0862">Zinc</keyword>
<evidence type="ECO:0000259" key="4">
    <source>
        <dbReference type="Pfam" id="PF21302"/>
    </source>
</evidence>
<evidence type="ECO:0000313" key="5">
    <source>
        <dbReference type="EMBL" id="QGS08553.1"/>
    </source>
</evidence>
<keyword evidence="5" id="KW-0489">Methyltransferase</keyword>
<dbReference type="GO" id="GO:0032259">
    <property type="term" value="P:methylation"/>
    <property type="evidence" value="ECO:0007669"/>
    <property type="project" value="UniProtKB-KW"/>
</dbReference>
<dbReference type="InterPro" id="IPR016718">
    <property type="entry name" value="rRNA_m1G-MeTrfase_A_prd"/>
</dbReference>
<evidence type="ECO:0000313" key="6">
    <source>
        <dbReference type="Proteomes" id="UP000425411"/>
    </source>
</evidence>
<dbReference type="Pfam" id="PF13847">
    <property type="entry name" value="Methyltransf_31"/>
    <property type="match status" value="1"/>
</dbReference>
<sequence length="277" mass="32601">MKIENVIKKFKDEDIYLCPKCLKQSNIQNISLVCENNHQYDFSKKGYIHLINNYKATKYSMELFEARSVIFKGEFYKEVFLELGELVEKYSKDILIDAGCGEGYYIRQLKEIFPEKYFFGLDNSKAAIELAVKEDKLNPYMLANIEPLPFQDNSVSCILNILTPANYNEFFRVLGEEGYLIKIIPNTDYLREIRELMGVKEYKNTETVNLIKENCTTIERVRVNKMYELDEYLAENFLKMTPLTFSKDVSKEDIKKLKKITIDLEILVCKKYNGHFY</sequence>
<accession>A0AAP9HBL3</accession>
<dbReference type="Proteomes" id="UP000425411">
    <property type="component" value="Chromosome"/>
</dbReference>
<feature type="binding site" evidence="2">
    <location>
        <begin position="102"/>
        <end position="103"/>
    </location>
    <ligand>
        <name>S-adenosyl-L-methionine</name>
        <dbReference type="ChEBI" id="CHEBI:59789"/>
    </ligand>
</feature>
<evidence type="ECO:0000256" key="2">
    <source>
        <dbReference type="PIRSR" id="PIRSR018249-2"/>
    </source>
</evidence>
<dbReference type="EMBL" id="CP046314">
    <property type="protein sequence ID" value="QGS08553.1"/>
    <property type="molecule type" value="Genomic_DNA"/>
</dbReference>
<evidence type="ECO:0000256" key="1">
    <source>
        <dbReference type="PIRSR" id="PIRSR018249-1"/>
    </source>
</evidence>
<organism evidence="5 6">
    <name type="scientific">Gemella morbillorum</name>
    <dbReference type="NCBI Taxonomy" id="29391"/>
    <lineage>
        <taxon>Bacteria</taxon>
        <taxon>Bacillati</taxon>
        <taxon>Bacillota</taxon>
        <taxon>Bacilli</taxon>
        <taxon>Bacillales</taxon>
        <taxon>Gemellaceae</taxon>
        <taxon>Gemella</taxon>
    </lineage>
</organism>
<feature type="binding site" evidence="2">
    <location>
        <position position="76"/>
    </location>
    <ligand>
        <name>S-adenosyl-L-methionine</name>
        <dbReference type="ChEBI" id="CHEBI:59789"/>
    </ligand>
</feature>
<proteinExistence type="predicted"/>
<feature type="binding site" evidence="1">
    <location>
        <position position="38"/>
    </location>
    <ligand>
        <name>Zn(2+)</name>
        <dbReference type="ChEBI" id="CHEBI:29105"/>
    </ligand>
</feature>
<evidence type="ECO:0000259" key="3">
    <source>
        <dbReference type="Pfam" id="PF13847"/>
    </source>
</evidence>
<keyword evidence="6" id="KW-1185">Reference proteome</keyword>
<dbReference type="InterPro" id="IPR025714">
    <property type="entry name" value="Methyltranfer_dom"/>
</dbReference>
<dbReference type="PIRSF" id="PIRSF018249">
    <property type="entry name" value="MyrA_prd"/>
    <property type="match status" value="1"/>
</dbReference>
<dbReference type="InterPro" id="IPR029063">
    <property type="entry name" value="SAM-dependent_MTases_sf"/>
</dbReference>
<protein>
    <submittedName>
        <fullName evidence="5">Methyltransferase domain-containing protein</fullName>
    </submittedName>
</protein>
<name>A0AAP9HBL3_9BACL</name>
<feature type="domain" description="Methyltransferase" evidence="3">
    <location>
        <begin position="93"/>
        <end position="192"/>
    </location>
</feature>
<dbReference type="Gene3D" id="3.40.50.150">
    <property type="entry name" value="Vaccinia Virus protein VP39"/>
    <property type="match status" value="1"/>
</dbReference>
<gene>
    <name evidence="5" type="ORF">FOC49_00985</name>
</gene>
<dbReference type="CDD" id="cd02440">
    <property type="entry name" value="AdoMet_MTases"/>
    <property type="match status" value="1"/>
</dbReference>
<feature type="binding site" evidence="1">
    <location>
        <position position="34"/>
    </location>
    <ligand>
        <name>Zn(2+)</name>
        <dbReference type="ChEBI" id="CHEBI:29105"/>
    </ligand>
</feature>
<keyword evidence="1" id="KW-0479">Metal-binding</keyword>
<feature type="domain" description="23S rRNA (guanine(745)-N(1))-methyltransferase N-terminal" evidence="4">
    <location>
        <begin position="16"/>
        <end position="51"/>
    </location>
</feature>
<dbReference type="InterPro" id="IPR048647">
    <property type="entry name" value="RlmA_N"/>
</dbReference>
<dbReference type="AlphaFoldDB" id="A0AAP9HBL3"/>
<dbReference type="GO" id="GO:0008757">
    <property type="term" value="F:S-adenosylmethionine-dependent methyltransferase activity"/>
    <property type="evidence" value="ECO:0007669"/>
    <property type="project" value="InterPro"/>
</dbReference>